<dbReference type="InterPro" id="IPR036046">
    <property type="entry name" value="Acylphosphatase-like_dom_sf"/>
</dbReference>
<dbReference type="RefSeq" id="WP_124873373.1">
    <property type="nucleotide sequence ID" value="NZ_RQJO01000007.1"/>
</dbReference>
<dbReference type="OrthoDB" id="1122028at2"/>
<feature type="domain" description="BLUF" evidence="1">
    <location>
        <begin position="2"/>
        <end position="93"/>
    </location>
</feature>
<protein>
    <submittedName>
        <fullName evidence="2">BLUF domain-containing protein</fullName>
    </submittedName>
</protein>
<dbReference type="Gene3D" id="3.30.70.100">
    <property type="match status" value="1"/>
</dbReference>
<gene>
    <name evidence="2" type="ORF">EHT25_08805</name>
</gene>
<proteinExistence type="predicted"/>
<keyword evidence="3" id="KW-1185">Reference proteome</keyword>
<dbReference type="Proteomes" id="UP000271925">
    <property type="component" value="Unassembled WGS sequence"/>
</dbReference>
<dbReference type="GO" id="GO:0009882">
    <property type="term" value="F:blue light photoreceptor activity"/>
    <property type="evidence" value="ECO:0007669"/>
    <property type="project" value="InterPro"/>
</dbReference>
<dbReference type="SUPFAM" id="SSF54975">
    <property type="entry name" value="Acylphosphatase/BLUF domain-like"/>
    <property type="match status" value="1"/>
</dbReference>
<comment type="caution">
    <text evidence="2">The sequence shown here is derived from an EMBL/GenBank/DDBJ whole genome shotgun (WGS) entry which is preliminary data.</text>
</comment>
<dbReference type="GO" id="GO:0071949">
    <property type="term" value="F:FAD binding"/>
    <property type="evidence" value="ECO:0007669"/>
    <property type="project" value="InterPro"/>
</dbReference>
<dbReference type="EMBL" id="RQJO01000007">
    <property type="protein sequence ID" value="RRB07858.1"/>
    <property type="molecule type" value="Genomic_DNA"/>
</dbReference>
<accession>A0A3P1C3I4</accession>
<dbReference type="PROSITE" id="PS50925">
    <property type="entry name" value="BLUF"/>
    <property type="match status" value="1"/>
</dbReference>
<dbReference type="SMART" id="SM01034">
    <property type="entry name" value="BLUF"/>
    <property type="match status" value="1"/>
</dbReference>
<dbReference type="AlphaFoldDB" id="A0A3P1C3I4"/>
<evidence type="ECO:0000313" key="3">
    <source>
        <dbReference type="Proteomes" id="UP000271925"/>
    </source>
</evidence>
<organism evidence="2 3">
    <name type="scientific">Larkinella rosea</name>
    <dbReference type="NCBI Taxonomy" id="2025312"/>
    <lineage>
        <taxon>Bacteria</taxon>
        <taxon>Pseudomonadati</taxon>
        <taxon>Bacteroidota</taxon>
        <taxon>Cytophagia</taxon>
        <taxon>Cytophagales</taxon>
        <taxon>Spirosomataceae</taxon>
        <taxon>Larkinella</taxon>
    </lineage>
</organism>
<reference evidence="2 3" key="1">
    <citation type="submission" date="2018-11" db="EMBL/GenBank/DDBJ databases">
        <authorList>
            <person name="Zhou Z."/>
            <person name="Wang G."/>
        </authorList>
    </citation>
    <scope>NUCLEOTIDE SEQUENCE [LARGE SCALE GENOMIC DNA]</scope>
    <source>
        <strain evidence="2 3">KCTC52004</strain>
    </source>
</reference>
<sequence length="140" mass="15649">MDYCIVYLSSSKALLSNEELTAILHLSRKNNNERGITGILLYFNGSIIQALEGPKEKVKALYATICQDTRHLNVTPLYSKAIAKRSFGDWSMGYRTLSATELKDLTSLRIGKGGQPLGSKSEDSIVLRLIQLFYMTNSRN</sequence>
<evidence type="ECO:0000259" key="1">
    <source>
        <dbReference type="PROSITE" id="PS50925"/>
    </source>
</evidence>
<name>A0A3P1C3I4_9BACT</name>
<evidence type="ECO:0000313" key="2">
    <source>
        <dbReference type="EMBL" id="RRB07858.1"/>
    </source>
</evidence>
<dbReference type="Pfam" id="PF04940">
    <property type="entry name" value="BLUF"/>
    <property type="match status" value="1"/>
</dbReference>
<dbReference type="InterPro" id="IPR007024">
    <property type="entry name" value="BLUF_domain"/>
</dbReference>